<reference evidence="4" key="2">
    <citation type="submission" date="2021-09" db="EMBL/GenBank/DDBJ databases">
        <authorList>
            <person name="Gilroy R."/>
        </authorList>
    </citation>
    <scope>NUCLEOTIDE SEQUENCE</scope>
    <source>
        <strain evidence="4">ChiGjej5B5-22894</strain>
    </source>
</reference>
<dbReference type="Gene3D" id="1.10.357.10">
    <property type="entry name" value="Tetracycline Repressor, domain 2"/>
    <property type="match status" value="1"/>
</dbReference>
<proteinExistence type="predicted"/>
<evidence type="ECO:0000259" key="3">
    <source>
        <dbReference type="PROSITE" id="PS50977"/>
    </source>
</evidence>
<evidence type="ECO:0000313" key="4">
    <source>
        <dbReference type="EMBL" id="HJG91820.1"/>
    </source>
</evidence>
<keyword evidence="1 2" id="KW-0238">DNA-binding</keyword>
<evidence type="ECO:0000313" key="5">
    <source>
        <dbReference type="Proteomes" id="UP000742460"/>
    </source>
</evidence>
<dbReference type="PRINTS" id="PR00455">
    <property type="entry name" value="HTHTETR"/>
</dbReference>
<accession>A0A921SXB4</accession>
<dbReference type="SUPFAM" id="SSF46689">
    <property type="entry name" value="Homeodomain-like"/>
    <property type="match status" value="1"/>
</dbReference>
<dbReference type="PROSITE" id="PS50977">
    <property type="entry name" value="HTH_TETR_2"/>
    <property type="match status" value="1"/>
</dbReference>
<dbReference type="Pfam" id="PF00440">
    <property type="entry name" value="TetR_N"/>
    <property type="match status" value="1"/>
</dbReference>
<evidence type="ECO:0000256" key="1">
    <source>
        <dbReference type="ARBA" id="ARBA00023125"/>
    </source>
</evidence>
<reference evidence="4" key="1">
    <citation type="journal article" date="2021" name="PeerJ">
        <title>Extensive microbial diversity within the chicken gut microbiome revealed by metagenomics and culture.</title>
        <authorList>
            <person name="Gilroy R."/>
            <person name="Ravi A."/>
            <person name="Getino M."/>
            <person name="Pursley I."/>
            <person name="Horton D.L."/>
            <person name="Alikhan N.F."/>
            <person name="Baker D."/>
            <person name="Gharbi K."/>
            <person name="Hall N."/>
            <person name="Watson M."/>
            <person name="Adriaenssens E.M."/>
            <person name="Foster-Nyarko E."/>
            <person name="Jarju S."/>
            <person name="Secka A."/>
            <person name="Antonio M."/>
            <person name="Oren A."/>
            <person name="Chaudhuri R.R."/>
            <person name="La Ragione R."/>
            <person name="Hildebrand F."/>
            <person name="Pallen M.J."/>
        </authorList>
    </citation>
    <scope>NUCLEOTIDE SEQUENCE</scope>
    <source>
        <strain evidence="4">ChiGjej5B5-22894</strain>
    </source>
</reference>
<dbReference type="EMBL" id="DYUE01000206">
    <property type="protein sequence ID" value="HJG91820.1"/>
    <property type="molecule type" value="Genomic_DNA"/>
</dbReference>
<comment type="caution">
    <text evidence="4">The sequence shown here is derived from an EMBL/GenBank/DDBJ whole genome shotgun (WGS) entry which is preliminary data.</text>
</comment>
<name>A0A921SXB4_9MICO</name>
<organism evidence="4 5">
    <name type="scientific">Brachybacterium massiliense</name>
    <dbReference type="NCBI Taxonomy" id="1755098"/>
    <lineage>
        <taxon>Bacteria</taxon>
        <taxon>Bacillati</taxon>
        <taxon>Actinomycetota</taxon>
        <taxon>Actinomycetes</taxon>
        <taxon>Micrococcales</taxon>
        <taxon>Dermabacteraceae</taxon>
        <taxon>Brachybacterium</taxon>
    </lineage>
</organism>
<feature type="domain" description="HTH tetR-type" evidence="3">
    <location>
        <begin position="5"/>
        <end position="50"/>
    </location>
</feature>
<gene>
    <name evidence="4" type="ORF">K8V81_08840</name>
</gene>
<feature type="DNA-binding region" description="H-T-H motif" evidence="2">
    <location>
        <begin position="27"/>
        <end position="46"/>
    </location>
</feature>
<dbReference type="AlphaFoldDB" id="A0A921SXB4"/>
<dbReference type="InterPro" id="IPR001647">
    <property type="entry name" value="HTH_TetR"/>
</dbReference>
<feature type="non-terminal residue" evidence="4">
    <location>
        <position position="50"/>
    </location>
</feature>
<protein>
    <submittedName>
        <fullName evidence="4">TetR family transcriptional regulator</fullName>
    </submittedName>
</protein>
<sequence length="50" mass="5271">MESTPPAEERILQAALRRFAVDGLSAPLRAVAQDAGVSAGLIIHHYGSRA</sequence>
<dbReference type="GO" id="GO:0003677">
    <property type="term" value="F:DNA binding"/>
    <property type="evidence" value="ECO:0007669"/>
    <property type="project" value="UniProtKB-UniRule"/>
</dbReference>
<evidence type="ECO:0000256" key="2">
    <source>
        <dbReference type="PROSITE-ProRule" id="PRU00335"/>
    </source>
</evidence>
<dbReference type="Proteomes" id="UP000742460">
    <property type="component" value="Unassembled WGS sequence"/>
</dbReference>
<dbReference type="InterPro" id="IPR009057">
    <property type="entry name" value="Homeodomain-like_sf"/>
</dbReference>